<dbReference type="GO" id="GO:0043041">
    <property type="term" value="P:amino acid activation for nonribosomal peptide biosynthetic process"/>
    <property type="evidence" value="ECO:0007669"/>
    <property type="project" value="TreeGrafter"/>
</dbReference>
<dbReference type="InterPro" id="IPR010071">
    <property type="entry name" value="AA_adenyl_dom"/>
</dbReference>
<dbReference type="EMBL" id="JABFJV010000111">
    <property type="protein sequence ID" value="NOK35466.1"/>
    <property type="molecule type" value="Genomic_DNA"/>
</dbReference>
<evidence type="ECO:0000256" key="7">
    <source>
        <dbReference type="SAM" id="MobiDB-lite"/>
    </source>
</evidence>
<feature type="domain" description="Carrier" evidence="8">
    <location>
        <begin position="4659"/>
        <end position="4734"/>
    </location>
</feature>
<feature type="region of interest" description="Disordered" evidence="7">
    <location>
        <begin position="5176"/>
        <end position="5196"/>
    </location>
</feature>
<dbReference type="PROSITE" id="PS00012">
    <property type="entry name" value="PHOSPHOPANTETHEINE"/>
    <property type="match status" value="3"/>
</dbReference>
<dbReference type="GO" id="GO:0044550">
    <property type="term" value="P:secondary metabolite biosynthetic process"/>
    <property type="evidence" value="ECO:0007669"/>
    <property type="project" value="UniProtKB-ARBA"/>
</dbReference>
<evidence type="ECO:0000313" key="9">
    <source>
        <dbReference type="EMBL" id="NOK35466.1"/>
    </source>
</evidence>
<sequence length="5196" mass="571919">MSDIRNRIAHLPPDKREQLLRKMAERQQASGTAPSNVLPASRPARAASEPSPLSFAQQRLWFLDRLESGTTLFNLPAAFRLRGPLDVTALGRAFNALVERHESLRTRFMEQDGQPVQVAEPTLTLALAPEDLTDLPPERREEDTRQRMAEEARRPFDLTRGPLLRTRLLRLSPEEHVLLLTMHHIVSDGWSIEVLIREVGLFYEAFVAGTAPVLPALPLQYADFARQQQEGREDGTLRRQLDYWKARLSGAPQVLELPTDWPRPAVQTFQGAELRVELPAALVEQLKALGRRSGATLYMVLLAAFQTVLHRYSGQDEICVGTPSAGRSQAELEGLIGFFLNTLVLRTDLSGDPTFLELLGRVREAAMGAFDNQDVPFEKLVEELQPRRSLSYTPLFQVMLILQKPQGRPQLGGLALEAIKSNAGRSMFDLTLSLVEVERGGLVGHVEYSTDLFEEATIARLTQHLRTVLEAAVARPEASLASLPLMPEAEQRQVLLDFNRTHADVPLDVCFHQLFEAQADRAPDALAVRDAAASLTYAALDARSNRLAHLLVASGVQPDSLVALLAPRDCDFVASTLAVLKAGAAWLPLDPLHPPQRVAQILSLSRAPFVLVADVFAPLLASALALLPEASRPRVLSLEASLRADVPSSRLSPRASPSHLAYVIFTSGSTGTPKGAMVEQRGMLNHLHAKVLALGLGPQDVVAQTASQCFDISVWQSFVALLVGGQTLVLGDAVAHSPSALLDALEAHAVSIVESVPSLLSALLDEADSRGPSRPALSRLRFMLPTGEALPAETARRWLLTWPAIPLVNAYGPTECSDDVTHAFLSTPPTSSCVPIGRPVVNTRLYVLDSLLRPCPVGIPGELFVAGTGVGRGYLFDASRTAAAFIPDPFASSPGARLYRTGDRVRWLPDGSLDFLGRIDFQVKLRGFRIELGEVEASLRLLPAVRDVVVLVRQDALVAYVCPRPGFALDVSDVRASLASHLPEYMVPSTFMVLDALPLSSNGKVDRKALPTPDADASRAASFVPPRTRTEALLCGLFARLLRLERVGIHDDFFALGGHSLLATRFVAHVREALGLELPLRALFEASSPALLAQRLDALRASSVSSSAPPLRPAPRDGAPPPLSFAQQRLWFLDRWQPRSAFYNVPSALRLLGPLQLPALQAAFDELIRRHESLRTTFDSTGEDPHQVIHPARSIPIPVIDLRTLPAADRMPEARKLADAEAQRPFDLSVGPVLRITLLRLEEQEHVLLGVMHHIVSDDRSIQVLIRELAALYDAFQRGQPSPLPPLPVQYADYAVWQRSWLHGDVLDARLGWWRQQLDGMPQALELPTDRPRPAHQGHRGAVSEHRLPRALSDSLRAFHRREGVTPFMTLLAATQVLMHRYSGQEDFALGTPVEGREQQGLEGLIGFFINTVVLRARPRPGLSFRELLAQARESTLGALAHQDVPFEKLVEALQPKRDPSRSPLFQVMVIYQQGLELTGAMPGLTLLPLEVEGRTARFDLSLSFTDHPEGLGLAFEYNTDLYDAATVARMAGHLHELLTGVVARPEAPLSELPLLTPAERQTLLVEWNDTRAPARADMRLHELVEAQVDRAPDAPAVAFEGQRLTYRELDTRANQLAHHLRSLGVGPEVPVAVCLERSLEMVVGLFAILKAGGAYVPMDPSYPAERLAFMLEDARAPVLLTQERLKPALPSTSGRVVCLDSGWDAVAREPTHRPRVAVAPEGAAYIIYTSGSTGRPKGALNTHAAIHNRLAWMQSAYSLTPDDAVLQKTPFGFDVSVWEFFWPLMTGARLVMARPGGHQDAAYLTRTISEERITTLHFVPSMLQVFVEQPGLESCASLQRIFSSGEALPADLARRCLERLPARLYNLYGPTEAAVDVTHWTCEPGDPSRTVPIGRPISHLRLHVLDAGLRPVPVGIPGELYIGGLGLARGYHYRPDLTADRFVPDPVGAQPGARLYRTGDLARYRPDGAIEYLGRTDFQVKLRGFRIELGEVEACLGLHPAVREAVVVAREDVPGEPRLVAYVVPGPGHDADTAALRQHLQQRLPEYMVPAAFVVMTALPLSANGKLERRALPAPSAPQEATRVAVPPRTRTEQLLCGLFARVLRLERVGPHDDFFALGGHSLLATRLVARVQEAFGVELPLRAFFDAPTVAKLAVLVDARPPGEGSAPAPRPVPRDGALPLSFSQQRLWFLDQWQPGSPLYNIPAALDLEGALDVGLLERCFQELVRRHEPLRTTFLQGEHGGEQRVHAEAAAPLTVVDLEALPATERDAEARRLATEEAHRPFDLARGPLMRVTLLRLEPRRHVLLLTLHHIVSDGWSLEVLLRELAVLHDAFLRGEPSPLPPLPVQYADYAVWQRNWLQGDVLDAQLGWWRQQLDGMPRALELPTDRPRPALVTSRGAVVTRRLPRDLSDALRAFHRREGVTPFTTYLTALQALLYRYSGQDDLGVGTPVSGRGRPELEGLVGLFINTLVLRARIDGDRSFRELLAQARDAVLGAFSHQDVPFERLVEALQPERDLSRAPLFQVMLVHQHGLELERALPGLTLRPMPVEGRTAKFDLTLYVTDGEHGQELGLEYNADLFEPATAARLLGHLEVLLRDVTVHPERRVAELPLLTGAERHQHLVEWNTPREGFARGPTLHHRFEAQAALTPDAVAATCGEQHLTYRQLDARANQVAWRLRRLGVGPETLVGLCVERSLEMVVGLLAILKAGGAYVPMDPSYPADRLAFMLEDTRVPVLVTQTSLQGALPAHGAHVVLLDDRGLDAEAVHAPDAGVAPEHLAYVIYTSGSTGRPKGVQLAHEQVVRLMTATEPWYGFDSRDVWTFFHSYAFDFSVWELWGALLYGGRVVVVPYWVSRSPESFLSLLRRERVTVLNQTPSAFRQLLHADATSDEPGALSLRYVIFGGEALEFASLRPWFARHGDARPRLVNMYGITETTVHVTYRVLQAADAEGGSGSIVGVPIPDLQTFVLDARLQPQPVGIPGELYVGGPGLARGYLHRPELTAERFVPHPFATRPGERLYKTGDLARVRADGQLEYLGRTDLQVKIRGFRIELGEIETALAQHPSVREAVVVAREDAPGGKRLVGYVTPAVGQTPDLEALRQHLQQRLPDYMVPAALVALESLPLTSNGKVDRRALPAPELERSAGTPFVAPQTEVEQRLADIWAKVLRREKVGLHDNFFALGGDSIVSLQIIARAHRVGLRLTPRQLFQHPTIAELAPLVVPADVPTGEQGPVVGPVPLTPIQRWFVERDLKAPHHNNQAMVLELRQPMEVPLLEAALGHLLSHHDALRLRLTRTAEGWRQTCAAPGTGAVVVRRVDAAHLEQAAGELQRGLSLEDGPLVAAALVEPSEEKAGRLLLVIHHLAVDGVSWRTLLEDLATVYRQLQEGRAVSLPPKSTSFKAWAERLVAHAHSPAVTAELPFWLDASRSRVRPLPRDGAGGDATFASARGVTVSLSAEETRLLLQDVPAAYRARIDDVLLAALMQALAAWTGQPRQLVDLEGHGREDLFDDVDLSRTVGWFTSLYPALLEVPAEASPGDAVRAVREALAKVPGRGLGHGLLRFLREDEAARRLRALPSAELSFNYLGQFDTDARAEGPFTLVRESAGPTIGESERRPHVLEAGGFVLSGRMDLYVSYSEALHSHATIQALATAWGDALRRIIAGRSGTDAERRTPADFPLARLTQGALERILQTAPLARDIYPLSPMQQGMLFHALLEPQVGMYLEQLTWTFHAPLDRGAFHRAMDRLVEREPLLRTALFWEGLAEPLQVVSARAPLPWLELDWRGVSPAEQQLRLEDFLARDRAEGFDLSRPPLMRLALLHLEENVTRMVWTYHHVLLDGWSLGLLFQELFTTYQALLRGEPLPEQTRPPFRDYVAWLQRRDDASSEAFWRKSLRGFTEPTPLPLARPLSAGAEALAPGEREIHLSAERTQALQAFARDHQLTLNTLVQATWGLVLGRCAGTSDAVFGTTVSGRPPELTDVESMVGLFINALPVRVRMDPDVPVLRWLKELQAWQAEMRQHEHSPLVKVQGWSELPRGTSLFDCFLVFENYPVDTSVIERGSALAIRDVSFLERINYPLAAMIIPDRQLLLRLGYDPARFSAEAIDQLLAHWSTALEAVLAAPDQPLGALSLFTEEARRQVLVEWNASDVDFPRELLAHQLFEAQVARTPDAPALASGDATLSFQQLDARANQLAWHLRSFGVGPETRVALCMERSFDLVVSMLAVLKAGGAWVPLDPTLPADRLAFMLSDSGAPVVLTQEHLADELPAHGGVLVCVDADWKQVASRPTQSPPTRALPDSLAYVIYTSGSTGRPKGTLLTHRGLGNTALAAVREHRFDSTSHVLQFASIGFDACVCEVFSSLLAGACLHLAPREQLMPGQPLHSLLRSRSISAVTLTPSVLAQLDPAGLDSLRTVISAGEALPAAVASRWAHPQRLLLNAYGPTEVTVCASIESRLIPSHPTIGAPFPNVRLFVLDSLLRPVPVGLPGELFVSGPGVARGYLGQPSLTAERFLPHPFASSPGERLYRTGDRVRWLPSGRLEFLGRLDSQVKLRGFRIETSEVSSVLRDNSSVLDAFTLLREDSPSNLRLVSYVVSSDESPDEAPLRALLKARVPEYMVPAAFVFLDALPLTASGKVDTRALPVPGTPTARAALQVAPRDTVEELLATLWAELLGVERVGIHDDFFDLGGHSLLATQLVARLRSVFDVDVSLQELFDRTTVARLAERLRAPRGDSPASPPPITPSPEDGDVPLSYAQAAYWSPERMGAASVYNQVLTPLRLDGPLDVEALRQAIEELVRRHEPLRTTFPTVDGQPVQRVAPPADWELPVEDLRSMPESTREQALTARLGEEGWRPFDLEQGPLMRTRLFRVTDTRHVLMLAVHHAVTDQVSGGVMLRELTALYPAFHDGQPSPLPELPVSYRDYTRWQREWMRGEVLEHHRGWWSRRLEKPLPPSLPLDRPRPEAGTFRKGSHAFTLPPALSARFHTLARREGVTPFLLGLAAFKTFLALAIRCDDTVVGIVHANRPRPELEPLVGMFASYLLLRTDLSGNPSFREVLRRVRASYLESSAHQDLPHAELVSLLRPGTVDRRPLSPLGYVFRASAPPTANLAGLEIQPLEADLGLLLNDLQLLLTDGPEGLTGHLEYRTELFDAATVARMADALQALLVEVVEEPDRPLASLSPPPSDSKSREVA</sequence>
<keyword evidence="5" id="KW-0436">Ligase</keyword>
<proteinExistence type="inferred from homology"/>
<dbReference type="FunFam" id="1.10.1200.10:FF:000005">
    <property type="entry name" value="Nonribosomal peptide synthetase 1"/>
    <property type="match status" value="1"/>
</dbReference>
<dbReference type="Proteomes" id="UP000563426">
    <property type="component" value="Unassembled WGS sequence"/>
</dbReference>
<dbReference type="InterPro" id="IPR006162">
    <property type="entry name" value="Ppantetheine_attach_site"/>
</dbReference>
<dbReference type="Pfam" id="PF13193">
    <property type="entry name" value="AMP-binding_C"/>
    <property type="match status" value="4"/>
</dbReference>
<dbReference type="InterPro" id="IPR009081">
    <property type="entry name" value="PP-bd_ACP"/>
</dbReference>
<dbReference type="NCBIfam" id="NF004282">
    <property type="entry name" value="PRK05691.1"/>
    <property type="match status" value="5"/>
</dbReference>
<evidence type="ECO:0000256" key="4">
    <source>
        <dbReference type="ARBA" id="ARBA00022553"/>
    </source>
</evidence>
<dbReference type="GO" id="GO:0072330">
    <property type="term" value="P:monocarboxylic acid biosynthetic process"/>
    <property type="evidence" value="ECO:0007669"/>
    <property type="project" value="UniProtKB-ARBA"/>
</dbReference>
<dbReference type="GO" id="GO:0016874">
    <property type="term" value="F:ligase activity"/>
    <property type="evidence" value="ECO:0007669"/>
    <property type="project" value="UniProtKB-KW"/>
</dbReference>
<dbReference type="FunFam" id="3.30.559.10:FF:000012">
    <property type="entry name" value="Non-ribosomal peptide synthetase"/>
    <property type="match status" value="3"/>
</dbReference>
<organism evidence="9 10">
    <name type="scientific">Corallococcus exercitus</name>
    <dbReference type="NCBI Taxonomy" id="2316736"/>
    <lineage>
        <taxon>Bacteria</taxon>
        <taxon>Pseudomonadati</taxon>
        <taxon>Myxococcota</taxon>
        <taxon>Myxococcia</taxon>
        <taxon>Myxococcales</taxon>
        <taxon>Cystobacterineae</taxon>
        <taxon>Myxococcaceae</taxon>
        <taxon>Corallococcus</taxon>
    </lineage>
</organism>
<keyword evidence="10" id="KW-1185">Reference proteome</keyword>
<reference evidence="9 10" key="1">
    <citation type="submission" date="2020-05" db="EMBL/GenBank/DDBJ databases">
        <authorList>
            <person name="Whitworth D."/>
        </authorList>
    </citation>
    <scope>NUCLEOTIDE SEQUENCE [LARGE SCALE GENOMIC DNA]</scope>
    <source>
        <strain evidence="9 10">AB043B</strain>
    </source>
</reference>
<feature type="domain" description="Carrier" evidence="8">
    <location>
        <begin position="2088"/>
        <end position="2163"/>
    </location>
</feature>
<dbReference type="InterPro" id="IPR010060">
    <property type="entry name" value="NRPS_synth"/>
</dbReference>
<dbReference type="Gene3D" id="3.30.300.30">
    <property type="match status" value="4"/>
</dbReference>
<dbReference type="PROSITE" id="PS50075">
    <property type="entry name" value="CARRIER"/>
    <property type="match status" value="4"/>
</dbReference>
<dbReference type="Gene3D" id="1.10.1200.10">
    <property type="entry name" value="ACP-like"/>
    <property type="match status" value="4"/>
</dbReference>
<dbReference type="FunFam" id="3.40.50.980:FF:000002">
    <property type="entry name" value="Enterobactin synthetase component F"/>
    <property type="match status" value="2"/>
</dbReference>
<dbReference type="Pfam" id="PF00550">
    <property type="entry name" value="PP-binding"/>
    <property type="match status" value="4"/>
</dbReference>
<dbReference type="Gene3D" id="3.30.559.10">
    <property type="entry name" value="Chloramphenicol acetyltransferase-like domain"/>
    <property type="match status" value="6"/>
</dbReference>
<dbReference type="Pfam" id="PF00501">
    <property type="entry name" value="AMP-binding"/>
    <property type="match status" value="4"/>
</dbReference>
<feature type="compositionally biased region" description="Low complexity" evidence="7">
    <location>
        <begin position="38"/>
        <end position="51"/>
    </location>
</feature>
<dbReference type="Gene3D" id="2.30.38.10">
    <property type="entry name" value="Luciferase, Domain 3"/>
    <property type="match status" value="4"/>
</dbReference>
<dbReference type="Gene3D" id="3.30.559.30">
    <property type="entry name" value="Nonribosomal peptide synthetase, condensation domain"/>
    <property type="match status" value="6"/>
</dbReference>
<dbReference type="GO" id="GO:0031177">
    <property type="term" value="F:phosphopantetheine binding"/>
    <property type="evidence" value="ECO:0007669"/>
    <property type="project" value="InterPro"/>
</dbReference>
<dbReference type="CDD" id="cd17646">
    <property type="entry name" value="A_NRPS_AB3403-like"/>
    <property type="match status" value="1"/>
</dbReference>
<evidence type="ECO:0000256" key="3">
    <source>
        <dbReference type="ARBA" id="ARBA00022450"/>
    </source>
</evidence>
<gene>
    <name evidence="9" type="ORF">HMI49_19870</name>
</gene>
<evidence type="ECO:0000256" key="6">
    <source>
        <dbReference type="ARBA" id="ARBA00022737"/>
    </source>
</evidence>
<feature type="region of interest" description="Disordered" evidence="7">
    <location>
        <begin position="4729"/>
        <end position="4752"/>
    </location>
</feature>
<dbReference type="FunFam" id="1.10.1200.10:FF:000016">
    <property type="entry name" value="Non-ribosomal peptide synthase"/>
    <property type="match status" value="3"/>
</dbReference>
<comment type="caution">
    <text evidence="9">The sequence shown here is derived from an EMBL/GenBank/DDBJ whole genome shotgun (WGS) entry which is preliminary data.</text>
</comment>
<feature type="domain" description="Carrier" evidence="8">
    <location>
        <begin position="3154"/>
        <end position="3228"/>
    </location>
</feature>
<dbReference type="FunFam" id="3.30.559.30:FF:000001">
    <property type="entry name" value="Non-ribosomal peptide synthetase"/>
    <property type="match status" value="1"/>
</dbReference>
<dbReference type="InterPro" id="IPR000873">
    <property type="entry name" value="AMP-dep_synth/lig_dom"/>
</dbReference>
<dbReference type="FunFam" id="3.40.50.980:FF:000001">
    <property type="entry name" value="Non-ribosomal peptide synthetase"/>
    <property type="match status" value="4"/>
</dbReference>
<dbReference type="InterPro" id="IPR036736">
    <property type="entry name" value="ACP-like_sf"/>
</dbReference>
<dbReference type="NCBIfam" id="TIGR01733">
    <property type="entry name" value="AA-adenyl-dom"/>
    <property type="match status" value="4"/>
</dbReference>
<dbReference type="CDD" id="cd19531">
    <property type="entry name" value="LCL_NRPS-like"/>
    <property type="match status" value="4"/>
</dbReference>
<evidence type="ECO:0000256" key="5">
    <source>
        <dbReference type="ARBA" id="ARBA00022598"/>
    </source>
</evidence>
<keyword evidence="3" id="KW-0596">Phosphopantetheine</keyword>
<dbReference type="SMART" id="SM01294">
    <property type="entry name" value="PKS_PP_betabranch"/>
    <property type="match status" value="1"/>
</dbReference>
<comment type="cofactor">
    <cofactor evidence="1">
        <name>pantetheine 4'-phosphate</name>
        <dbReference type="ChEBI" id="CHEBI:47942"/>
    </cofactor>
</comment>
<name>A0A7Y4NT72_9BACT</name>
<dbReference type="PANTHER" id="PTHR45527:SF1">
    <property type="entry name" value="FATTY ACID SYNTHASE"/>
    <property type="match status" value="1"/>
</dbReference>
<dbReference type="CDD" id="cd19534">
    <property type="entry name" value="E_NRPS"/>
    <property type="match status" value="1"/>
</dbReference>
<evidence type="ECO:0000256" key="1">
    <source>
        <dbReference type="ARBA" id="ARBA00001957"/>
    </source>
</evidence>
<keyword evidence="4" id="KW-0597">Phosphoprotein</keyword>
<protein>
    <submittedName>
        <fullName evidence="9">Non-ribosomal peptide synthase/polyketide synthase</fullName>
    </submittedName>
</protein>
<dbReference type="InterPro" id="IPR020845">
    <property type="entry name" value="AMP-binding_CS"/>
</dbReference>
<dbReference type="GO" id="GO:0005829">
    <property type="term" value="C:cytosol"/>
    <property type="evidence" value="ECO:0007669"/>
    <property type="project" value="TreeGrafter"/>
</dbReference>
<dbReference type="SMART" id="SM00823">
    <property type="entry name" value="PKS_PP"/>
    <property type="match status" value="4"/>
</dbReference>
<dbReference type="FunFam" id="2.30.38.10:FF:000001">
    <property type="entry name" value="Non-ribosomal peptide synthetase PvdI"/>
    <property type="match status" value="3"/>
</dbReference>
<dbReference type="SUPFAM" id="SSF47336">
    <property type="entry name" value="ACP-like"/>
    <property type="match status" value="4"/>
</dbReference>
<feature type="region of interest" description="Disordered" evidence="7">
    <location>
        <begin position="23"/>
        <end position="51"/>
    </location>
</feature>
<dbReference type="InterPro" id="IPR001242">
    <property type="entry name" value="Condensation_dom"/>
</dbReference>
<dbReference type="Gene3D" id="3.40.50.980">
    <property type="match status" value="8"/>
</dbReference>
<accession>A0A7Y4NT72</accession>
<dbReference type="NCBIfam" id="NF003417">
    <property type="entry name" value="PRK04813.1"/>
    <property type="match status" value="4"/>
</dbReference>
<evidence type="ECO:0000259" key="8">
    <source>
        <dbReference type="PROSITE" id="PS50075"/>
    </source>
</evidence>
<dbReference type="SUPFAM" id="SSF52777">
    <property type="entry name" value="CoA-dependent acyltransferases"/>
    <property type="match status" value="12"/>
</dbReference>
<dbReference type="PROSITE" id="PS00455">
    <property type="entry name" value="AMP_BINDING"/>
    <property type="match status" value="4"/>
</dbReference>
<dbReference type="CDD" id="cd19543">
    <property type="entry name" value="DCL_NRPS"/>
    <property type="match status" value="1"/>
</dbReference>
<dbReference type="Pfam" id="PF00668">
    <property type="entry name" value="Condensation"/>
    <property type="match status" value="6"/>
</dbReference>
<feature type="domain" description="Carrier" evidence="8">
    <location>
        <begin position="1025"/>
        <end position="1100"/>
    </location>
</feature>
<dbReference type="CDD" id="cd05930">
    <property type="entry name" value="A_NRPS"/>
    <property type="match status" value="2"/>
</dbReference>
<dbReference type="RefSeq" id="WP_171436190.1">
    <property type="nucleotide sequence ID" value="NZ_JABFJV010000111.1"/>
</dbReference>
<dbReference type="InterPro" id="IPR023213">
    <property type="entry name" value="CAT-like_dom_sf"/>
</dbReference>
<dbReference type="InterPro" id="IPR020806">
    <property type="entry name" value="PKS_PP-bd"/>
</dbReference>
<evidence type="ECO:0000256" key="2">
    <source>
        <dbReference type="ARBA" id="ARBA00006432"/>
    </source>
</evidence>
<dbReference type="InterPro" id="IPR025110">
    <property type="entry name" value="AMP-bd_C"/>
</dbReference>
<comment type="similarity">
    <text evidence="2">Belongs to the ATP-dependent AMP-binding enzyme family.</text>
</comment>
<dbReference type="FunFam" id="3.40.50.12780:FF:000012">
    <property type="entry name" value="Non-ribosomal peptide synthetase"/>
    <property type="match status" value="4"/>
</dbReference>
<dbReference type="PANTHER" id="PTHR45527">
    <property type="entry name" value="NONRIBOSOMAL PEPTIDE SYNTHETASE"/>
    <property type="match status" value="1"/>
</dbReference>
<dbReference type="NCBIfam" id="TIGR01720">
    <property type="entry name" value="NRPS-para261"/>
    <property type="match status" value="1"/>
</dbReference>
<evidence type="ECO:0000313" key="10">
    <source>
        <dbReference type="Proteomes" id="UP000563426"/>
    </source>
</evidence>
<dbReference type="SUPFAM" id="SSF56801">
    <property type="entry name" value="Acetyl-CoA synthetase-like"/>
    <property type="match status" value="4"/>
</dbReference>
<dbReference type="FunFam" id="3.30.300.30:FF:000010">
    <property type="entry name" value="Enterobactin synthetase component F"/>
    <property type="match status" value="3"/>
</dbReference>
<keyword evidence="6" id="KW-0677">Repeat</keyword>
<dbReference type="CDD" id="cd17643">
    <property type="entry name" value="A_NRPS_Cytc1-like"/>
    <property type="match status" value="1"/>
</dbReference>
<dbReference type="InterPro" id="IPR045851">
    <property type="entry name" value="AMP-bd_C_sf"/>
</dbReference>